<evidence type="ECO:0000256" key="3">
    <source>
        <dbReference type="ARBA" id="ARBA00023054"/>
    </source>
</evidence>
<dbReference type="GO" id="GO:0051301">
    <property type="term" value="P:cell division"/>
    <property type="evidence" value="ECO:0007669"/>
    <property type="project" value="UniProtKB-UniRule"/>
</dbReference>
<comment type="subunit">
    <text evidence="7">Component of the NDC80 complex.</text>
</comment>
<comment type="caution">
    <text evidence="8">The sequence shown here is derived from an EMBL/GenBank/DDBJ whole genome shotgun (WGS) entry which is preliminary data.</text>
</comment>
<keyword evidence="4 7" id="KW-0539">Nucleus</keyword>
<comment type="subcellular location">
    <subcellularLocation>
        <location evidence="7">Nucleus</location>
    </subcellularLocation>
    <subcellularLocation>
        <location evidence="7">Chromosome</location>
        <location evidence="7">Centromere</location>
        <location evidence="7">Kinetochore</location>
    </subcellularLocation>
</comment>
<organism evidence="8 9">
    <name type="scientific">Mixia osmundae (strain CBS 9802 / IAM 14324 / JCM 22182 / KY 12970)</name>
    <dbReference type="NCBI Taxonomy" id="764103"/>
    <lineage>
        <taxon>Eukaryota</taxon>
        <taxon>Fungi</taxon>
        <taxon>Dikarya</taxon>
        <taxon>Basidiomycota</taxon>
        <taxon>Pucciniomycotina</taxon>
        <taxon>Mixiomycetes</taxon>
        <taxon>Mixiales</taxon>
        <taxon>Mixiaceae</taxon>
        <taxon>Mixia</taxon>
    </lineage>
</organism>
<keyword evidence="6 7" id="KW-0137">Centromere</keyword>
<comment type="function">
    <text evidence="7">Acts as a component of the essential kinetochore-associated NDC80 complex, which is required for chromosome segregation and spindle checkpoint activity.</text>
</comment>
<gene>
    <name evidence="8" type="primary">Mo04526</name>
    <name evidence="8" type="ORF">E5Q_04526</name>
</gene>
<keyword evidence="9" id="KW-1185">Reference proteome</keyword>
<dbReference type="InterPro" id="IPR013252">
    <property type="entry name" value="Ndc80_Spc24"/>
</dbReference>
<dbReference type="CDD" id="cd11565">
    <property type="entry name" value="RWD_Spc24"/>
    <property type="match status" value="1"/>
</dbReference>
<sequence>MNPEMSGESEMLKLASSARALLADADDSTKLASALEALERREVEQQQEAQGRRKAVQELEQQLAHQLLSTARPAHLPSERDQEAKLSSLQSTNYTLGKTIADLEQRLGRSQAALEKLRSDTHALPSQIGRNAVSLDDIGPEALQLKLYRSIGFTLLATRDDPRTWSRMLLRSDRTRQTHELNLNTRGMSSDYEQAQAIWDKL</sequence>
<dbReference type="AlphaFoldDB" id="G7E4T6"/>
<dbReference type="SUPFAM" id="SSF143026">
    <property type="entry name" value="Kinetochore globular domain"/>
    <property type="match status" value="1"/>
</dbReference>
<dbReference type="GO" id="GO:0005634">
    <property type="term" value="C:nucleus"/>
    <property type="evidence" value="ECO:0007669"/>
    <property type="project" value="UniProtKB-SubCell"/>
</dbReference>
<reference evidence="8 9" key="2">
    <citation type="journal article" date="2012" name="Open Biol.">
        <title>Characteristics of nucleosomes and linker DNA regions on the genome of the basidiomycete Mixia osmundae revealed by mono- and dinucleosome mapping.</title>
        <authorList>
            <person name="Nishida H."/>
            <person name="Kondo S."/>
            <person name="Matsumoto T."/>
            <person name="Suzuki Y."/>
            <person name="Yoshikawa H."/>
            <person name="Taylor T.D."/>
            <person name="Sugiyama J."/>
        </authorList>
    </citation>
    <scope>NUCLEOTIDE SEQUENCE [LARGE SCALE GENOMIC DNA]</scope>
    <source>
        <strain evidence="9">CBS 9802 / IAM 14324 / JCM 22182 / KY 12970</strain>
    </source>
</reference>
<keyword evidence="2 7" id="KW-0995">Kinetochore</keyword>
<dbReference type="InParanoid" id="G7E4T6"/>
<keyword evidence="3" id="KW-0175">Coiled coil</keyword>
<evidence type="ECO:0000256" key="7">
    <source>
        <dbReference type="RuleBase" id="RU368011"/>
    </source>
</evidence>
<dbReference type="Gene3D" id="3.30.160.430">
    <property type="match status" value="1"/>
</dbReference>
<name>G7E4T6_MIXOS</name>
<dbReference type="EMBL" id="BABT02000146">
    <property type="protein sequence ID" value="GAA97846.1"/>
    <property type="molecule type" value="Genomic_DNA"/>
</dbReference>
<comment type="similarity">
    <text evidence="7">Belongs to the SPC24 family.</text>
</comment>
<keyword evidence="7" id="KW-0498">Mitosis</keyword>
<dbReference type="Pfam" id="PF08286">
    <property type="entry name" value="Spc24"/>
    <property type="match status" value="1"/>
</dbReference>
<evidence type="ECO:0000256" key="4">
    <source>
        <dbReference type="ARBA" id="ARBA00023242"/>
    </source>
</evidence>
<dbReference type="InterPro" id="IPR038066">
    <property type="entry name" value="Spc24_Fungi_globular_sf"/>
</dbReference>
<protein>
    <recommendedName>
        <fullName evidence="7">Kinetochore protein Spc24</fullName>
    </recommendedName>
</protein>
<keyword evidence="5 7" id="KW-0131">Cell cycle</keyword>
<evidence type="ECO:0000256" key="1">
    <source>
        <dbReference type="ARBA" id="ARBA00022454"/>
    </source>
</evidence>
<evidence type="ECO:0000313" key="8">
    <source>
        <dbReference type="EMBL" id="GAA97846.1"/>
    </source>
</evidence>
<dbReference type="RefSeq" id="XP_014566273.1">
    <property type="nucleotide sequence ID" value="XM_014710787.1"/>
</dbReference>
<evidence type="ECO:0000256" key="5">
    <source>
        <dbReference type="ARBA" id="ARBA00023306"/>
    </source>
</evidence>
<proteinExistence type="inferred from homology"/>
<reference evidence="8 9" key="1">
    <citation type="journal article" date="2011" name="J. Gen. Appl. Microbiol.">
        <title>Draft genome sequencing of the enigmatic basidiomycete Mixia osmundae.</title>
        <authorList>
            <person name="Nishida H."/>
            <person name="Nagatsuka Y."/>
            <person name="Sugiyama J."/>
        </authorList>
    </citation>
    <scope>NUCLEOTIDE SEQUENCE [LARGE SCALE GENOMIC DNA]</scope>
    <source>
        <strain evidence="9">CBS 9802 / IAM 14324 / JCM 22182 / KY 12970</strain>
    </source>
</reference>
<keyword evidence="7" id="KW-0132">Cell division</keyword>
<keyword evidence="1 7" id="KW-0158">Chromosome</keyword>
<evidence type="ECO:0000313" key="9">
    <source>
        <dbReference type="Proteomes" id="UP000009131"/>
    </source>
</evidence>
<dbReference type="OMA" id="PRTWSRM"/>
<accession>G7E4T6</accession>
<dbReference type="Proteomes" id="UP000009131">
    <property type="component" value="Unassembled WGS sequence"/>
</dbReference>
<dbReference type="GO" id="GO:0000776">
    <property type="term" value="C:kinetochore"/>
    <property type="evidence" value="ECO:0007669"/>
    <property type="project" value="UniProtKB-KW"/>
</dbReference>
<dbReference type="HOGENOM" id="CLU_1354930_0_0_1"/>
<evidence type="ECO:0000256" key="2">
    <source>
        <dbReference type="ARBA" id="ARBA00022838"/>
    </source>
</evidence>
<evidence type="ECO:0000256" key="6">
    <source>
        <dbReference type="ARBA" id="ARBA00023328"/>
    </source>
</evidence>